<gene>
    <name evidence="1" type="ORF">A163_04600</name>
</gene>
<reference evidence="1 2" key="1">
    <citation type="journal article" date="2012" name="Science">
        <title>Ecological populations of bacteria act as socially cohesive units of antibiotic production and resistance.</title>
        <authorList>
            <person name="Cordero O.X."/>
            <person name="Wildschutte H."/>
            <person name="Kirkup B."/>
            <person name="Proehl S."/>
            <person name="Ngo L."/>
            <person name="Hussain F."/>
            <person name="Le Roux F."/>
            <person name="Mincer T."/>
            <person name="Polz M.F."/>
        </authorList>
    </citation>
    <scope>NUCLEOTIDE SEQUENCE [LARGE SCALE GENOMIC DNA]</scope>
    <source>
        <strain evidence="1 2">1F-267</strain>
    </source>
</reference>
<accession>A0ABX3B7G4</accession>
<proteinExistence type="predicted"/>
<dbReference type="EMBL" id="AJZO02000117">
    <property type="protein sequence ID" value="OEF50601.1"/>
    <property type="molecule type" value="Genomic_DNA"/>
</dbReference>
<evidence type="ECO:0000313" key="1">
    <source>
        <dbReference type="EMBL" id="OEF50601.1"/>
    </source>
</evidence>
<dbReference type="Proteomes" id="UP000094638">
    <property type="component" value="Unassembled WGS sequence"/>
</dbReference>
<dbReference type="RefSeq" id="WP_017101825.1">
    <property type="nucleotide sequence ID" value="NZ_AJZO02000117.1"/>
</dbReference>
<name>A0ABX3B7G4_9VIBR</name>
<protein>
    <recommendedName>
        <fullName evidence="3">SH3b domain-containing protein</fullName>
    </recommendedName>
</protein>
<evidence type="ECO:0008006" key="3">
    <source>
        <dbReference type="Google" id="ProtNLM"/>
    </source>
</evidence>
<organism evidence="1 2">
    <name type="scientific">Vibrio tasmaniensis 1F-267</name>
    <dbReference type="NCBI Taxonomy" id="1191324"/>
    <lineage>
        <taxon>Bacteria</taxon>
        <taxon>Pseudomonadati</taxon>
        <taxon>Pseudomonadota</taxon>
        <taxon>Gammaproteobacteria</taxon>
        <taxon>Vibrionales</taxon>
        <taxon>Vibrionaceae</taxon>
        <taxon>Vibrio</taxon>
    </lineage>
</organism>
<comment type="caution">
    <text evidence="1">The sequence shown here is derived from an EMBL/GenBank/DDBJ whole genome shotgun (WGS) entry which is preliminary data.</text>
</comment>
<keyword evidence="2" id="KW-1185">Reference proteome</keyword>
<sequence>MDLMKKALIALLVLLILGGGGAAYYFFVMKKDPTPPEKKEAPAVEVAAQSEYDLTSLTTPQPEPEQTEFYVLDRKLKVVEQPEIDGLITDYLYKGEKVELLEKQGEWARISDYIVLKEGGPQTAEWISMSGLSSDEVIISEQENREILDSYLAKSDDLKLHQEKFRNTVAKLISEGECDPSDFEELGGWVKSVKYSNRAVYFIYCGGLSLENKIYLDVNTNETFTKYEPIPI</sequence>
<evidence type="ECO:0000313" key="2">
    <source>
        <dbReference type="Proteomes" id="UP000094638"/>
    </source>
</evidence>